<gene>
    <name evidence="3" type="ORF">NP233_g595</name>
</gene>
<dbReference type="InterPro" id="IPR035426">
    <property type="entry name" value="Gemin2/Brr1"/>
</dbReference>
<dbReference type="Proteomes" id="UP001213000">
    <property type="component" value="Unassembled WGS sequence"/>
</dbReference>
<reference evidence="3" key="1">
    <citation type="submission" date="2022-07" db="EMBL/GenBank/DDBJ databases">
        <title>Genome Sequence of Leucocoprinus birnbaumii.</title>
        <authorList>
            <person name="Buettner E."/>
        </authorList>
    </citation>
    <scope>NUCLEOTIDE SEQUENCE</scope>
    <source>
        <strain evidence="3">VT141</strain>
    </source>
</reference>
<dbReference type="EMBL" id="JANIEX010000017">
    <property type="protein sequence ID" value="KAJ3576173.1"/>
    <property type="molecule type" value="Genomic_DNA"/>
</dbReference>
<evidence type="ECO:0000313" key="3">
    <source>
        <dbReference type="EMBL" id="KAJ3576173.1"/>
    </source>
</evidence>
<proteinExistence type="inferred from homology"/>
<feature type="compositionally biased region" description="Polar residues" evidence="2">
    <location>
        <begin position="232"/>
        <end position="244"/>
    </location>
</feature>
<dbReference type="PANTHER" id="PTHR12794">
    <property type="entry name" value="GEMIN2"/>
    <property type="match status" value="1"/>
</dbReference>
<dbReference type="AlphaFoldDB" id="A0AAD5YVM2"/>
<dbReference type="GO" id="GO:0005634">
    <property type="term" value="C:nucleus"/>
    <property type="evidence" value="ECO:0007669"/>
    <property type="project" value="TreeGrafter"/>
</dbReference>
<accession>A0AAD5YVM2</accession>
<comment type="similarity">
    <text evidence="1">Belongs to the gemin-2 family.</text>
</comment>
<dbReference type="Pfam" id="PF04938">
    <property type="entry name" value="SIP1"/>
    <property type="match status" value="1"/>
</dbReference>
<evidence type="ECO:0000313" key="4">
    <source>
        <dbReference type="Proteomes" id="UP001213000"/>
    </source>
</evidence>
<feature type="region of interest" description="Disordered" evidence="2">
    <location>
        <begin position="122"/>
        <end position="189"/>
    </location>
</feature>
<protein>
    <submittedName>
        <fullName evidence="3">Uncharacterized protein</fullName>
    </submittedName>
</protein>
<dbReference type="Gene3D" id="1.20.58.1070">
    <property type="match status" value="1"/>
</dbReference>
<name>A0AAD5YVM2_9AGAR</name>
<evidence type="ECO:0000256" key="2">
    <source>
        <dbReference type="SAM" id="MobiDB-lite"/>
    </source>
</evidence>
<feature type="compositionally biased region" description="Basic and acidic residues" evidence="2">
    <location>
        <begin position="142"/>
        <end position="159"/>
    </location>
</feature>
<dbReference type="GO" id="GO:0000387">
    <property type="term" value="P:spliceosomal snRNP assembly"/>
    <property type="evidence" value="ECO:0007669"/>
    <property type="project" value="InterPro"/>
</dbReference>
<keyword evidence="4" id="KW-1185">Reference proteome</keyword>
<comment type="caution">
    <text evidence="3">The sequence shown here is derived from an EMBL/GenBank/DDBJ whole genome shotgun (WGS) entry which is preliminary data.</text>
</comment>
<feature type="compositionally biased region" description="Basic and acidic residues" evidence="2">
    <location>
        <begin position="169"/>
        <end position="178"/>
    </location>
</feature>
<feature type="region of interest" description="Disordered" evidence="2">
    <location>
        <begin position="58"/>
        <end position="88"/>
    </location>
</feature>
<dbReference type="GO" id="GO:0032797">
    <property type="term" value="C:SMN complex"/>
    <property type="evidence" value="ECO:0007669"/>
    <property type="project" value="TreeGrafter"/>
</dbReference>
<feature type="region of interest" description="Disordered" evidence="2">
    <location>
        <begin position="219"/>
        <end position="256"/>
    </location>
</feature>
<evidence type="ECO:0000256" key="1">
    <source>
        <dbReference type="ARBA" id="ARBA00025758"/>
    </source>
</evidence>
<sequence length="395" mass="44694">MAPAKRKYDELDDSDSDEPSFGRQTLPVADLPDDFDGEPTDGMQYLFTVRRNAKSLPQFTRVENPYKSLHEPQLSNTTRSGPHPALPSREWRELSESRWRNIHKSRFPEFQSTNNRHLYSNLAREPHARQNLENLKRRKTERKGQRHEDFAEGRMRAWNDEEATEDSDERVHEDRQDHGSLAPDQSLASAELDISNMAVDEGEVEDALRIQPQYLLPTPTGTPAPPDGIGQGTTAGSSSVTTQGAGIGDGSVITPREPTPQLLKMIDEPMALHLLMYFTFWIHQHLRDPASPEYRLTDAHARWMYSLLLRIDVFVSADDMNLLRNLARACLAFVKVAILERTKGLHSNPEVINDQAPGIRVMGEQACWILISGIVGIWGQRDLWMDVEDVLASLG</sequence>
<organism evidence="3 4">
    <name type="scientific">Leucocoprinus birnbaumii</name>
    <dbReference type="NCBI Taxonomy" id="56174"/>
    <lineage>
        <taxon>Eukaryota</taxon>
        <taxon>Fungi</taxon>
        <taxon>Dikarya</taxon>
        <taxon>Basidiomycota</taxon>
        <taxon>Agaricomycotina</taxon>
        <taxon>Agaricomycetes</taxon>
        <taxon>Agaricomycetidae</taxon>
        <taxon>Agaricales</taxon>
        <taxon>Agaricineae</taxon>
        <taxon>Agaricaceae</taxon>
        <taxon>Leucocoprinus</taxon>
    </lineage>
</organism>
<dbReference type="PANTHER" id="PTHR12794:SF0">
    <property type="entry name" value="GEM-ASSOCIATED PROTEIN 2"/>
    <property type="match status" value="1"/>
</dbReference>
<feature type="region of interest" description="Disordered" evidence="2">
    <location>
        <begin position="1"/>
        <end position="42"/>
    </location>
</feature>